<dbReference type="InterPro" id="IPR020568">
    <property type="entry name" value="Ribosomal_Su5_D2-typ_SF"/>
</dbReference>
<dbReference type="GO" id="GO:0034476">
    <property type="term" value="P:U5 snRNA 3'-end processing"/>
    <property type="evidence" value="ECO:0007669"/>
    <property type="project" value="TreeGrafter"/>
</dbReference>
<dbReference type="Gene3D" id="3.30.230.70">
    <property type="entry name" value="GHMP Kinase, N-terminal domain"/>
    <property type="match status" value="1"/>
</dbReference>
<keyword evidence="9" id="KW-0539">Nucleus</keyword>
<dbReference type="InterPro" id="IPR036345">
    <property type="entry name" value="ExoRNase_PH_dom2_sf"/>
</dbReference>
<dbReference type="Pfam" id="PF01138">
    <property type="entry name" value="RNase_PH"/>
    <property type="match status" value="1"/>
</dbReference>
<dbReference type="InterPro" id="IPR033100">
    <property type="entry name" value="Rrp45"/>
</dbReference>
<dbReference type="AlphaFoldDB" id="A0A6B2L532"/>
<dbReference type="PANTHER" id="PTHR11097:SF14">
    <property type="entry name" value="EXOSOME COMPLEX COMPONENT RRP45"/>
    <property type="match status" value="1"/>
</dbReference>
<evidence type="ECO:0000313" key="13">
    <source>
        <dbReference type="EMBL" id="NDV32153.1"/>
    </source>
</evidence>
<evidence type="ECO:0000256" key="5">
    <source>
        <dbReference type="ARBA" id="ARBA00022490"/>
    </source>
</evidence>
<evidence type="ECO:0000259" key="12">
    <source>
        <dbReference type="Pfam" id="PF03725"/>
    </source>
</evidence>
<dbReference type="GO" id="GO:0000177">
    <property type="term" value="C:cytoplasmic exosome (RNase complex)"/>
    <property type="evidence" value="ECO:0007669"/>
    <property type="project" value="TreeGrafter"/>
</dbReference>
<dbReference type="GO" id="GO:0071028">
    <property type="term" value="P:nuclear mRNA surveillance"/>
    <property type="evidence" value="ECO:0007669"/>
    <property type="project" value="TreeGrafter"/>
</dbReference>
<dbReference type="SUPFAM" id="SSF55666">
    <property type="entry name" value="Ribonuclease PH domain 2-like"/>
    <property type="match status" value="1"/>
</dbReference>
<sequence length="415" mass="46040">MVSANEKTFILNALTQNQRIDGRHLMDYRNIKLAFGSEYGTLQVQLGKTRVYVVTSCEVIEPSAEKPTEGLFSVNVHFSPMAAPEYEGGRVTLGNELSRVVERSLRESRAIDTEALCIVAGTKVWSIRLDIHILDNVGNLIDCCSIGAITALHHFRRPDVTIGEEVIIHTKEEREPVPLSIHHIPLCITFGIFVTDVDAILVVDPQWKEEMVMKGRITIILNIHNELCGFHKAGGVPLDVHQILSSVKVASVKVKELTAVISDALKTDLAARGKGKPPKVANALMTTGIGAGQQKIKIDEVINQEKDTSKTAHTFFHGESSVPAREENIRKHVPAAFFSKDAAQRDFMEFSAKYLNNKSLLENEEYDSQEEYAQLDLNGDLQDAPDEQQPDNPQDGNGESEEEEEGGVLMDEFKK</sequence>
<name>A0A6B2L532_9EUKA</name>
<feature type="region of interest" description="Disordered" evidence="10">
    <location>
        <begin position="367"/>
        <end position="415"/>
    </location>
</feature>
<proteinExistence type="inferred from homology"/>
<dbReference type="PANTHER" id="PTHR11097">
    <property type="entry name" value="EXOSOME COMPLEX EXONUCLEASE RIBOSOMAL RNA PROCESSING PROTEIN"/>
    <property type="match status" value="1"/>
</dbReference>
<dbReference type="EMBL" id="GIBP01003184">
    <property type="protein sequence ID" value="NDV32153.1"/>
    <property type="molecule type" value="Transcribed_RNA"/>
</dbReference>
<dbReference type="GO" id="GO:0034475">
    <property type="term" value="P:U4 snRNA 3'-end processing"/>
    <property type="evidence" value="ECO:0007669"/>
    <property type="project" value="TreeGrafter"/>
</dbReference>
<organism evidence="13">
    <name type="scientific">Arcella intermedia</name>
    <dbReference type="NCBI Taxonomy" id="1963864"/>
    <lineage>
        <taxon>Eukaryota</taxon>
        <taxon>Amoebozoa</taxon>
        <taxon>Tubulinea</taxon>
        <taxon>Elardia</taxon>
        <taxon>Arcellinida</taxon>
        <taxon>Sphaerothecina</taxon>
        <taxon>Arcellidae</taxon>
        <taxon>Arcella</taxon>
    </lineage>
</organism>
<evidence type="ECO:0000256" key="2">
    <source>
        <dbReference type="ARBA" id="ARBA00004604"/>
    </source>
</evidence>
<comment type="subcellular location">
    <subcellularLocation>
        <location evidence="1">Cytoplasm</location>
    </subcellularLocation>
    <subcellularLocation>
        <location evidence="2">Nucleus</location>
        <location evidence="2">Nucleolus</location>
    </subcellularLocation>
</comment>
<evidence type="ECO:0000256" key="1">
    <source>
        <dbReference type="ARBA" id="ARBA00004496"/>
    </source>
</evidence>
<keyword evidence="5" id="KW-0963">Cytoplasm</keyword>
<dbReference type="SUPFAM" id="SSF54211">
    <property type="entry name" value="Ribosomal protein S5 domain 2-like"/>
    <property type="match status" value="1"/>
</dbReference>
<comment type="similarity">
    <text evidence="3">Belongs to the RNase PH family.</text>
</comment>
<accession>A0A6B2L532</accession>
<keyword evidence="7" id="KW-0271">Exosome</keyword>
<dbReference type="InterPro" id="IPR015847">
    <property type="entry name" value="ExoRNase_PH_dom2"/>
</dbReference>
<dbReference type="GO" id="GO:0071038">
    <property type="term" value="P:TRAMP-dependent tRNA surveillance pathway"/>
    <property type="evidence" value="ECO:0007669"/>
    <property type="project" value="TreeGrafter"/>
</dbReference>
<evidence type="ECO:0000259" key="11">
    <source>
        <dbReference type="Pfam" id="PF01138"/>
    </source>
</evidence>
<dbReference type="GO" id="GO:0005730">
    <property type="term" value="C:nucleolus"/>
    <property type="evidence" value="ECO:0007669"/>
    <property type="project" value="UniProtKB-SubCell"/>
</dbReference>
<evidence type="ECO:0000256" key="3">
    <source>
        <dbReference type="ARBA" id="ARBA00006678"/>
    </source>
</evidence>
<keyword evidence="6" id="KW-0698">rRNA processing</keyword>
<dbReference type="FunFam" id="3.30.230.70:FF:000005">
    <property type="entry name" value="Exosome complex component RRP45"/>
    <property type="match status" value="1"/>
</dbReference>
<evidence type="ECO:0000256" key="8">
    <source>
        <dbReference type="ARBA" id="ARBA00022884"/>
    </source>
</evidence>
<evidence type="ECO:0000256" key="9">
    <source>
        <dbReference type="ARBA" id="ARBA00023242"/>
    </source>
</evidence>
<dbReference type="GO" id="GO:0034473">
    <property type="term" value="P:U1 snRNA 3'-end processing"/>
    <property type="evidence" value="ECO:0007669"/>
    <property type="project" value="TreeGrafter"/>
</dbReference>
<evidence type="ECO:0000256" key="6">
    <source>
        <dbReference type="ARBA" id="ARBA00022552"/>
    </source>
</evidence>
<evidence type="ECO:0000256" key="4">
    <source>
        <dbReference type="ARBA" id="ARBA00019572"/>
    </source>
</evidence>
<dbReference type="Pfam" id="PF03725">
    <property type="entry name" value="RNase_PH_C"/>
    <property type="match status" value="1"/>
</dbReference>
<dbReference type="GO" id="GO:0000467">
    <property type="term" value="P:exonucleolytic trimming to generate mature 3'-end of 5.8S rRNA from tricistronic rRNA transcript (SSU-rRNA, 5.8S rRNA, LSU-rRNA)"/>
    <property type="evidence" value="ECO:0007669"/>
    <property type="project" value="TreeGrafter"/>
</dbReference>
<dbReference type="InterPro" id="IPR050590">
    <property type="entry name" value="Exosome_comp_Rrp42_subfam"/>
</dbReference>
<reference evidence="13" key="1">
    <citation type="journal article" date="2020" name="J. Eukaryot. Microbiol.">
        <title>De novo Sequencing, Assembly and Annotation of the Transcriptome for the Free-Living Testate Amoeba Arcella intermedia.</title>
        <authorList>
            <person name="Ribeiro G.M."/>
            <person name="Porfirio-Sousa A.L."/>
            <person name="Maurer-Alcala X.X."/>
            <person name="Katz L.A."/>
            <person name="Lahr D.J.G."/>
        </authorList>
    </citation>
    <scope>NUCLEOTIDE SEQUENCE</scope>
</reference>
<dbReference type="GO" id="GO:0071035">
    <property type="term" value="P:nuclear polyadenylation-dependent rRNA catabolic process"/>
    <property type="evidence" value="ECO:0007669"/>
    <property type="project" value="TreeGrafter"/>
</dbReference>
<dbReference type="GO" id="GO:0035925">
    <property type="term" value="F:mRNA 3'-UTR AU-rich region binding"/>
    <property type="evidence" value="ECO:0007669"/>
    <property type="project" value="TreeGrafter"/>
</dbReference>
<feature type="domain" description="Exoribonuclease phosphorolytic" evidence="11">
    <location>
        <begin position="28"/>
        <end position="158"/>
    </location>
</feature>
<evidence type="ECO:0000256" key="7">
    <source>
        <dbReference type="ARBA" id="ARBA00022835"/>
    </source>
</evidence>
<feature type="domain" description="Exoribonuclease phosphorolytic" evidence="12">
    <location>
        <begin position="183"/>
        <end position="250"/>
    </location>
</feature>
<dbReference type="InterPro" id="IPR001247">
    <property type="entry name" value="ExoRNase_PH_dom1"/>
</dbReference>
<dbReference type="GO" id="GO:0000176">
    <property type="term" value="C:nuclear exosome (RNase complex)"/>
    <property type="evidence" value="ECO:0007669"/>
    <property type="project" value="TreeGrafter"/>
</dbReference>
<protein>
    <recommendedName>
        <fullName evidence="4">Exosome complex component RRP45</fullName>
    </recommendedName>
</protein>
<dbReference type="CDD" id="cd11368">
    <property type="entry name" value="RNase_PH_RRP45"/>
    <property type="match status" value="1"/>
</dbReference>
<keyword evidence="8" id="KW-0694">RNA-binding</keyword>
<dbReference type="InterPro" id="IPR027408">
    <property type="entry name" value="PNPase/RNase_PH_dom_sf"/>
</dbReference>
<dbReference type="GO" id="GO:0016075">
    <property type="term" value="P:rRNA catabolic process"/>
    <property type="evidence" value="ECO:0007669"/>
    <property type="project" value="TreeGrafter"/>
</dbReference>
<evidence type="ECO:0000256" key="10">
    <source>
        <dbReference type="SAM" id="MobiDB-lite"/>
    </source>
</evidence>